<dbReference type="Pfam" id="PF13920">
    <property type="entry name" value="zf-C3HC4_3"/>
    <property type="match status" value="1"/>
</dbReference>
<dbReference type="RefSeq" id="XP_017662862.1">
    <property type="nucleotide sequence ID" value="XM_017807373.1"/>
</dbReference>
<dbReference type="SMART" id="SM00184">
    <property type="entry name" value="RING"/>
    <property type="match status" value="1"/>
</dbReference>
<dbReference type="Gene3D" id="3.30.40.10">
    <property type="entry name" value="Zinc/RING finger domain, C3HC4 (zinc finger)"/>
    <property type="match status" value="1"/>
</dbReference>
<proteinExistence type="predicted"/>
<evidence type="ECO:0000256" key="2">
    <source>
        <dbReference type="ARBA" id="ARBA00022771"/>
    </source>
</evidence>
<dbReference type="GeneID" id="108493683"/>
<evidence type="ECO:0000256" key="3">
    <source>
        <dbReference type="ARBA" id="ARBA00022833"/>
    </source>
</evidence>
<evidence type="ECO:0000256" key="4">
    <source>
        <dbReference type="PROSITE-ProRule" id="PRU00175"/>
    </source>
</evidence>
<keyword evidence="7" id="KW-1185">Reference proteome</keyword>
<evidence type="ECO:0000259" key="6">
    <source>
        <dbReference type="PROSITE" id="PS50089"/>
    </source>
</evidence>
<dbReference type="PROSITE" id="PS50089">
    <property type="entry name" value="ZF_RING_2"/>
    <property type="match status" value="1"/>
</dbReference>
<accession>A0A6J0GLR8</accession>
<feature type="compositionally biased region" description="Polar residues" evidence="5">
    <location>
        <begin position="106"/>
        <end position="117"/>
    </location>
</feature>
<dbReference type="PANTHER" id="PTHR12109">
    <property type="entry name" value="RING FINGER PROTEIN 141-RELATED"/>
    <property type="match status" value="1"/>
</dbReference>
<evidence type="ECO:0000313" key="8">
    <source>
        <dbReference type="RefSeq" id="XP_017662862.1"/>
    </source>
</evidence>
<dbReference type="InterPro" id="IPR001841">
    <property type="entry name" value="Znf_RING"/>
</dbReference>
<name>A0A6J0GLR8_9PASS</name>
<dbReference type="SUPFAM" id="SSF57850">
    <property type="entry name" value="RING/U-box"/>
    <property type="match status" value="1"/>
</dbReference>
<dbReference type="InterPro" id="IPR013083">
    <property type="entry name" value="Znf_RING/FYVE/PHD"/>
</dbReference>
<organism evidence="7 8">
    <name type="scientific">Lepidothrix coronata</name>
    <name type="common">blue-crowned manakin</name>
    <dbReference type="NCBI Taxonomy" id="321398"/>
    <lineage>
        <taxon>Eukaryota</taxon>
        <taxon>Metazoa</taxon>
        <taxon>Chordata</taxon>
        <taxon>Craniata</taxon>
        <taxon>Vertebrata</taxon>
        <taxon>Euteleostomi</taxon>
        <taxon>Archelosauria</taxon>
        <taxon>Archosauria</taxon>
        <taxon>Dinosauria</taxon>
        <taxon>Saurischia</taxon>
        <taxon>Theropoda</taxon>
        <taxon>Coelurosauria</taxon>
        <taxon>Aves</taxon>
        <taxon>Neognathae</taxon>
        <taxon>Neoaves</taxon>
        <taxon>Telluraves</taxon>
        <taxon>Australaves</taxon>
        <taxon>Passeriformes</taxon>
        <taxon>Pipridae</taxon>
        <taxon>Lepidothrix</taxon>
    </lineage>
</organism>
<dbReference type="CDD" id="cd23130">
    <property type="entry name" value="RING-HC_EHV1-like"/>
    <property type="match status" value="1"/>
</dbReference>
<keyword evidence="1" id="KW-0479">Metal-binding</keyword>
<keyword evidence="2 4" id="KW-0863">Zinc-finger</keyword>
<gene>
    <name evidence="8" type="primary">LOC108493683</name>
</gene>
<dbReference type="AlphaFoldDB" id="A0A6J0GLR8"/>
<keyword evidence="3" id="KW-0862">Zinc</keyword>
<dbReference type="GO" id="GO:0008270">
    <property type="term" value="F:zinc ion binding"/>
    <property type="evidence" value="ECO:0007669"/>
    <property type="project" value="UniProtKB-KW"/>
</dbReference>
<feature type="domain" description="RING-type" evidence="6">
    <location>
        <begin position="9"/>
        <end position="48"/>
    </location>
</feature>
<reference evidence="8" key="1">
    <citation type="submission" date="2025-08" db="UniProtKB">
        <authorList>
            <consortium name="RefSeq"/>
        </authorList>
    </citation>
    <scope>IDENTIFICATION</scope>
</reference>
<dbReference type="OrthoDB" id="21204at2759"/>
<dbReference type="Proteomes" id="UP000504624">
    <property type="component" value="Unplaced"/>
</dbReference>
<dbReference type="PROSITE" id="PS00518">
    <property type="entry name" value="ZF_RING_1"/>
    <property type="match status" value="1"/>
</dbReference>
<protein>
    <submittedName>
        <fullName evidence="8">Uncharacterized RING finger protein C16G5.03-like</fullName>
    </submittedName>
</protein>
<evidence type="ECO:0000256" key="5">
    <source>
        <dbReference type="SAM" id="MobiDB-lite"/>
    </source>
</evidence>
<sequence>MAMETAWTCPICQDTRRSRASVLPCRHQFCLSCILQWAQRNPSCPLCRTPIDAVRFSEQSRWDSLLFVITHPGESPQASSQARRASGESPETPAVGKRGPQYPGASPSSSLQGTVSPPEQGAAGPEPMGGILPKVWAELFQRQQHLLDPVLPWLRQRLEEIYCNWWLPVQVAESRILSDLCVYGLHEETLILRLQNHLRGRAAPLVRELINVIVSQCSEEAQRLLHSHTDGGETGGSYVSKCGF</sequence>
<evidence type="ECO:0000313" key="7">
    <source>
        <dbReference type="Proteomes" id="UP000504624"/>
    </source>
</evidence>
<feature type="region of interest" description="Disordered" evidence="5">
    <location>
        <begin position="73"/>
        <end position="127"/>
    </location>
</feature>
<dbReference type="InterPro" id="IPR017907">
    <property type="entry name" value="Znf_RING_CS"/>
</dbReference>
<evidence type="ECO:0000256" key="1">
    <source>
        <dbReference type="ARBA" id="ARBA00022723"/>
    </source>
</evidence>
<dbReference type="InterPro" id="IPR047126">
    <property type="entry name" value="RNF141-like"/>
</dbReference>